<protein>
    <submittedName>
        <fullName evidence="1">Uncharacterized protein</fullName>
    </submittedName>
</protein>
<name>A0A4Z0YJS0_9PEZI</name>
<gene>
    <name evidence="1" type="ORF">E0Z10_g10758</name>
</gene>
<dbReference type="EMBL" id="SKBN01000476">
    <property type="protein sequence ID" value="TGJ77122.1"/>
    <property type="molecule type" value="Genomic_DNA"/>
</dbReference>
<dbReference type="STRING" id="37992.A0A4Z0YJS0"/>
<evidence type="ECO:0000313" key="2">
    <source>
        <dbReference type="Proteomes" id="UP000297716"/>
    </source>
</evidence>
<dbReference type="OrthoDB" id="3660917at2759"/>
<keyword evidence="2" id="KW-1185">Reference proteome</keyword>
<accession>A0A4Z0YJS0</accession>
<reference evidence="1 2" key="1">
    <citation type="submission" date="2019-03" db="EMBL/GenBank/DDBJ databases">
        <title>Draft genome sequence of Xylaria hypoxylon DSM 108379, a ubiquitous saprotrophic-parasitic fungi on hardwood.</title>
        <authorList>
            <person name="Buettner E."/>
            <person name="Leonhardt S."/>
            <person name="Gebauer A.M."/>
            <person name="Liers C."/>
            <person name="Hofrichter M."/>
            <person name="Kellner H."/>
        </authorList>
    </citation>
    <scope>NUCLEOTIDE SEQUENCE [LARGE SCALE GENOMIC DNA]</scope>
    <source>
        <strain evidence="1 2">DSM 108379</strain>
    </source>
</reference>
<proteinExistence type="predicted"/>
<dbReference type="Proteomes" id="UP000297716">
    <property type="component" value="Unassembled WGS sequence"/>
</dbReference>
<comment type="caution">
    <text evidence="1">The sequence shown here is derived from an EMBL/GenBank/DDBJ whole genome shotgun (WGS) entry which is preliminary data.</text>
</comment>
<evidence type="ECO:0000313" key="1">
    <source>
        <dbReference type="EMBL" id="TGJ77122.1"/>
    </source>
</evidence>
<sequence length="126" mass="14142">MPQAVADRQSGGDDMSLRDIMSSIKRDPDGNGLTALGYDGVLRTFDAERNVVDAVGLNPTQIRKYYEVLPLPPKFHTADGRKISRWDMFHPAAENVPKIFTEEEKAAMLARNEERARRGVPESKLE</sequence>
<dbReference type="AlphaFoldDB" id="A0A4Z0YJS0"/>
<organism evidence="1 2">
    <name type="scientific">Xylaria hypoxylon</name>
    <dbReference type="NCBI Taxonomy" id="37992"/>
    <lineage>
        <taxon>Eukaryota</taxon>
        <taxon>Fungi</taxon>
        <taxon>Dikarya</taxon>
        <taxon>Ascomycota</taxon>
        <taxon>Pezizomycotina</taxon>
        <taxon>Sordariomycetes</taxon>
        <taxon>Xylariomycetidae</taxon>
        <taxon>Xylariales</taxon>
        <taxon>Xylariaceae</taxon>
        <taxon>Xylaria</taxon>
    </lineage>
</organism>